<keyword evidence="4" id="KW-0378">Hydrolase</keyword>
<evidence type="ECO:0000259" key="8">
    <source>
        <dbReference type="PROSITE" id="PS52035"/>
    </source>
</evidence>
<dbReference type="GO" id="GO:0004181">
    <property type="term" value="F:metallocarboxypeptidase activity"/>
    <property type="evidence" value="ECO:0007669"/>
    <property type="project" value="InterPro"/>
</dbReference>
<comment type="cofactor">
    <cofactor evidence="1">
        <name>Zn(2+)</name>
        <dbReference type="ChEBI" id="CHEBI:29105"/>
    </cofactor>
</comment>
<dbReference type="PROSITE" id="PS52035">
    <property type="entry name" value="PEPTIDASE_M14"/>
    <property type="match status" value="1"/>
</dbReference>
<dbReference type="SMART" id="SM00631">
    <property type="entry name" value="Zn_pept"/>
    <property type="match status" value="1"/>
</dbReference>
<evidence type="ECO:0000256" key="2">
    <source>
        <dbReference type="ARBA" id="ARBA00005988"/>
    </source>
</evidence>
<dbReference type="OrthoDB" id="9802862at2"/>
<evidence type="ECO:0000313" key="10">
    <source>
        <dbReference type="Proteomes" id="UP000239663"/>
    </source>
</evidence>
<comment type="caution">
    <text evidence="9">The sequence shown here is derived from an EMBL/GenBank/DDBJ whole genome shotgun (WGS) entry which is preliminary data.</text>
</comment>
<sequence length="334" mass="38119">MERMPKEEVLPPLYRERIQFINQNQRNLPGSIVKVPVKIKHRIVDTAEPYPSAKYMNDIDVLQTIFPFMKVNKIGSSALGKEIMEIRVGIGKKKVHMNASLHANEWITSLVLMEWFNEYLVALTNGMRIGHCSALELFQECDLSIVGMANPDGVDLVIDGPPKEIASSCLDMNNGNDDYHGWKADITGVDLNRQFPANWDRMKERYPAGPGPRDYPGERPLTQKEAIALAELVRREDFDRVIALHTQGHEFYWGYNGDEPQLSAIMAREFAQKTTYAPVQYVDSHAGFKDWFIQEYKRPGFTLELGKGVNPLPLSQFKAIYEETKHLLNASMYL</sequence>
<dbReference type="InterPro" id="IPR000834">
    <property type="entry name" value="Peptidase_M14"/>
</dbReference>
<dbReference type="AlphaFoldDB" id="A0A2S7N5J4"/>
<dbReference type="Gene3D" id="3.40.630.10">
    <property type="entry name" value="Zn peptidases"/>
    <property type="match status" value="1"/>
</dbReference>
<proteinExistence type="inferred from homology"/>
<keyword evidence="5" id="KW-0862">Zinc</keyword>
<comment type="similarity">
    <text evidence="2 7">Belongs to the peptidase M14 family.</text>
</comment>
<dbReference type="PRINTS" id="PR00765">
    <property type="entry name" value="CRBOXYPTASEA"/>
</dbReference>
<dbReference type="PANTHER" id="PTHR11705">
    <property type="entry name" value="PROTEASE FAMILY M14 CARBOXYPEPTIDASE A,B"/>
    <property type="match status" value="1"/>
</dbReference>
<protein>
    <submittedName>
        <fullName evidence="9">Peptidase M14</fullName>
    </submittedName>
</protein>
<evidence type="ECO:0000256" key="3">
    <source>
        <dbReference type="ARBA" id="ARBA00022670"/>
    </source>
</evidence>
<evidence type="ECO:0000313" key="9">
    <source>
        <dbReference type="EMBL" id="PQD97220.1"/>
    </source>
</evidence>
<dbReference type="Proteomes" id="UP000239663">
    <property type="component" value="Unassembled WGS sequence"/>
</dbReference>
<keyword evidence="10" id="KW-1185">Reference proteome</keyword>
<name>A0A2S7N5J4_9BACI</name>
<dbReference type="GO" id="GO:0006508">
    <property type="term" value="P:proteolysis"/>
    <property type="evidence" value="ECO:0007669"/>
    <property type="project" value="UniProtKB-KW"/>
</dbReference>
<keyword evidence="3" id="KW-0645">Protease</keyword>
<reference evidence="9 10" key="1">
    <citation type="submission" date="2017-12" db="EMBL/GenBank/DDBJ databases">
        <title>Taxonomic description and draft genome of Pradoshia cofamensis Gen. nov., sp. nov., a thermotolerant bacillale isolated from anterior gut of earthworm Eisenia fetida.</title>
        <authorList>
            <person name="Saha T."/>
            <person name="Chakraborty R."/>
        </authorList>
    </citation>
    <scope>NUCLEOTIDE SEQUENCE [LARGE SCALE GENOMIC DNA]</scope>
    <source>
        <strain evidence="9 10">EAG3</strain>
    </source>
</reference>
<feature type="domain" description="Peptidase M14" evidence="8">
    <location>
        <begin position="48"/>
        <end position="334"/>
    </location>
</feature>
<evidence type="ECO:0000256" key="6">
    <source>
        <dbReference type="ARBA" id="ARBA00023049"/>
    </source>
</evidence>
<dbReference type="GO" id="GO:0008270">
    <property type="term" value="F:zinc ion binding"/>
    <property type="evidence" value="ECO:0007669"/>
    <property type="project" value="InterPro"/>
</dbReference>
<evidence type="ECO:0000256" key="7">
    <source>
        <dbReference type="PROSITE-ProRule" id="PRU01379"/>
    </source>
</evidence>
<organism evidence="9 10">
    <name type="scientific">Pradoshia eiseniae</name>
    <dbReference type="NCBI Taxonomy" id="2064768"/>
    <lineage>
        <taxon>Bacteria</taxon>
        <taxon>Bacillati</taxon>
        <taxon>Bacillota</taxon>
        <taxon>Bacilli</taxon>
        <taxon>Bacillales</taxon>
        <taxon>Bacillaceae</taxon>
        <taxon>Pradoshia</taxon>
    </lineage>
</organism>
<dbReference type="InterPro" id="IPR034274">
    <property type="entry name" value="ENP1_M14_CPD"/>
</dbReference>
<dbReference type="PANTHER" id="PTHR11705:SF143">
    <property type="entry name" value="SLL0236 PROTEIN"/>
    <property type="match status" value="1"/>
</dbReference>
<dbReference type="EMBL" id="PKOZ01000001">
    <property type="protein sequence ID" value="PQD97220.1"/>
    <property type="molecule type" value="Genomic_DNA"/>
</dbReference>
<dbReference type="Pfam" id="PF00246">
    <property type="entry name" value="Peptidase_M14"/>
    <property type="match status" value="1"/>
</dbReference>
<dbReference type="SUPFAM" id="SSF53187">
    <property type="entry name" value="Zn-dependent exopeptidases"/>
    <property type="match status" value="1"/>
</dbReference>
<accession>A0A2S7N5J4</accession>
<dbReference type="GO" id="GO:0005615">
    <property type="term" value="C:extracellular space"/>
    <property type="evidence" value="ECO:0007669"/>
    <property type="project" value="TreeGrafter"/>
</dbReference>
<dbReference type="CDD" id="cd06229">
    <property type="entry name" value="M14_Endopeptidase_I"/>
    <property type="match status" value="1"/>
</dbReference>
<evidence type="ECO:0000256" key="1">
    <source>
        <dbReference type="ARBA" id="ARBA00001947"/>
    </source>
</evidence>
<keyword evidence="6" id="KW-0482">Metalloprotease</keyword>
<evidence type="ECO:0000256" key="4">
    <source>
        <dbReference type="ARBA" id="ARBA00022801"/>
    </source>
</evidence>
<evidence type="ECO:0000256" key="5">
    <source>
        <dbReference type="ARBA" id="ARBA00022833"/>
    </source>
</evidence>
<feature type="active site" description="Proton donor/acceptor" evidence="7">
    <location>
        <position position="304"/>
    </location>
</feature>
<gene>
    <name evidence="9" type="ORF">CYL18_01040</name>
</gene>